<protein>
    <submittedName>
        <fullName evidence="1">Uncharacterized protein</fullName>
    </submittedName>
</protein>
<dbReference type="EMBL" id="BMAW01101993">
    <property type="protein sequence ID" value="GFT02124.1"/>
    <property type="molecule type" value="Genomic_DNA"/>
</dbReference>
<accession>A0A8X6N9I7</accession>
<dbReference type="AlphaFoldDB" id="A0A8X6N9I7"/>
<proteinExistence type="predicted"/>
<organism evidence="1 2">
    <name type="scientific">Nephila pilipes</name>
    <name type="common">Giant wood spider</name>
    <name type="synonym">Nephila maculata</name>
    <dbReference type="NCBI Taxonomy" id="299642"/>
    <lineage>
        <taxon>Eukaryota</taxon>
        <taxon>Metazoa</taxon>
        <taxon>Ecdysozoa</taxon>
        <taxon>Arthropoda</taxon>
        <taxon>Chelicerata</taxon>
        <taxon>Arachnida</taxon>
        <taxon>Araneae</taxon>
        <taxon>Araneomorphae</taxon>
        <taxon>Entelegynae</taxon>
        <taxon>Araneoidea</taxon>
        <taxon>Nephilidae</taxon>
        <taxon>Nephila</taxon>
    </lineage>
</organism>
<comment type="caution">
    <text evidence="1">The sequence shown here is derived from an EMBL/GenBank/DDBJ whole genome shotgun (WGS) entry which is preliminary data.</text>
</comment>
<sequence length="117" mass="12623">MKLEGGEWKKKGSVIPEGVGLPPPGRCCSTGRSCRGCPVGTGPRRHILARGPLLFRPRGSFVRYRLIAAHMPLPSSALSRCASVGCSESPDLALCVESLWKIKFAFFSSFCNDGVTR</sequence>
<gene>
    <name evidence="1" type="ORF">NPIL_309141</name>
</gene>
<reference evidence="1" key="1">
    <citation type="submission" date="2020-08" db="EMBL/GenBank/DDBJ databases">
        <title>Multicomponent nature underlies the extraordinary mechanical properties of spider dragline silk.</title>
        <authorList>
            <person name="Kono N."/>
            <person name="Nakamura H."/>
            <person name="Mori M."/>
            <person name="Yoshida Y."/>
            <person name="Ohtoshi R."/>
            <person name="Malay A.D."/>
            <person name="Moran D.A.P."/>
            <person name="Tomita M."/>
            <person name="Numata K."/>
            <person name="Arakawa K."/>
        </authorList>
    </citation>
    <scope>NUCLEOTIDE SEQUENCE</scope>
</reference>
<dbReference type="Proteomes" id="UP000887013">
    <property type="component" value="Unassembled WGS sequence"/>
</dbReference>
<name>A0A8X6N9I7_NEPPI</name>
<evidence type="ECO:0000313" key="2">
    <source>
        <dbReference type="Proteomes" id="UP000887013"/>
    </source>
</evidence>
<keyword evidence="2" id="KW-1185">Reference proteome</keyword>
<evidence type="ECO:0000313" key="1">
    <source>
        <dbReference type="EMBL" id="GFT02124.1"/>
    </source>
</evidence>